<evidence type="ECO:0000259" key="5">
    <source>
        <dbReference type="Pfam" id="PF00389"/>
    </source>
</evidence>
<dbReference type="PROSITE" id="PS00671">
    <property type="entry name" value="D_2_HYDROXYACID_DH_3"/>
    <property type="match status" value="1"/>
</dbReference>
<dbReference type="EC" id="1.1.1.-" evidence="7"/>
<dbReference type="PANTHER" id="PTHR43026">
    <property type="entry name" value="2-HYDROXYACID DEHYDROGENASE HOMOLOG 1-RELATED"/>
    <property type="match status" value="1"/>
</dbReference>
<evidence type="ECO:0000259" key="6">
    <source>
        <dbReference type="Pfam" id="PF02826"/>
    </source>
</evidence>
<dbReference type="EMBL" id="JJMM01000026">
    <property type="protein sequence ID" value="KDR94227.1"/>
    <property type="molecule type" value="Genomic_DNA"/>
</dbReference>
<dbReference type="PANTHER" id="PTHR43026:SF1">
    <property type="entry name" value="2-HYDROXYACID DEHYDROGENASE HOMOLOG 1-RELATED"/>
    <property type="match status" value="1"/>
</dbReference>
<dbReference type="InterPro" id="IPR006139">
    <property type="entry name" value="D-isomer_2_OHA_DH_cat_dom"/>
</dbReference>
<dbReference type="Gene3D" id="3.40.50.720">
    <property type="entry name" value="NAD(P)-binding Rossmann-like Domain"/>
    <property type="match status" value="2"/>
</dbReference>
<evidence type="ECO:0000256" key="3">
    <source>
        <dbReference type="ARBA" id="ARBA00023027"/>
    </source>
</evidence>
<dbReference type="InterPro" id="IPR006140">
    <property type="entry name" value="D-isomer_DH_NAD-bd"/>
</dbReference>
<dbReference type="CDD" id="cd12185">
    <property type="entry name" value="HGDH_LDH_like"/>
    <property type="match status" value="1"/>
</dbReference>
<dbReference type="Pfam" id="PF00389">
    <property type="entry name" value="2-Hacid_dh"/>
    <property type="match status" value="1"/>
</dbReference>
<protein>
    <submittedName>
        <fullName evidence="7">Phenyllactate dehydrogenase FldH</fullName>
        <ecNumber evidence="7">1.1.1.-</ecNumber>
    </submittedName>
</protein>
<dbReference type="AlphaFoldDB" id="A0A069RJ06"/>
<dbReference type="RefSeq" id="WP_052636446.1">
    <property type="nucleotide sequence ID" value="NZ_FSRH01000003.1"/>
</dbReference>
<evidence type="ECO:0000256" key="1">
    <source>
        <dbReference type="ARBA" id="ARBA00005854"/>
    </source>
</evidence>
<comment type="caution">
    <text evidence="7">The sequence shown here is derived from an EMBL/GenBank/DDBJ whole genome shotgun (WGS) entry which is preliminary data.</text>
</comment>
<dbReference type="InterPro" id="IPR029752">
    <property type="entry name" value="D-isomer_DH_CS1"/>
</dbReference>
<dbReference type="InterPro" id="IPR058205">
    <property type="entry name" value="D-LDH-like"/>
</dbReference>
<evidence type="ECO:0000256" key="4">
    <source>
        <dbReference type="RuleBase" id="RU003719"/>
    </source>
</evidence>
<keyword evidence="8" id="KW-1185">Reference proteome</keyword>
<dbReference type="Proteomes" id="UP000027946">
    <property type="component" value="Unassembled WGS sequence"/>
</dbReference>
<dbReference type="Pfam" id="PF02826">
    <property type="entry name" value="2-Hacid_dh_C"/>
    <property type="match status" value="1"/>
</dbReference>
<dbReference type="eggNOG" id="COG1052">
    <property type="taxonomic scope" value="Bacteria"/>
</dbReference>
<dbReference type="InterPro" id="IPR036291">
    <property type="entry name" value="NAD(P)-bd_dom_sf"/>
</dbReference>
<keyword evidence="2 4" id="KW-0560">Oxidoreductase</keyword>
<feature type="domain" description="D-isomer specific 2-hydroxyacid dehydrogenase catalytic" evidence="5">
    <location>
        <begin position="8"/>
        <end position="322"/>
    </location>
</feature>
<dbReference type="PROSITE" id="PS00670">
    <property type="entry name" value="D_2_HYDROXYACID_DH_2"/>
    <property type="match status" value="1"/>
</dbReference>
<accession>A0A069RJ06</accession>
<dbReference type="PROSITE" id="PS00065">
    <property type="entry name" value="D_2_HYDROXYACID_DH_1"/>
    <property type="match status" value="1"/>
</dbReference>
<dbReference type="GO" id="GO:0051287">
    <property type="term" value="F:NAD binding"/>
    <property type="evidence" value="ECO:0007669"/>
    <property type="project" value="InterPro"/>
</dbReference>
<keyword evidence="3" id="KW-0520">NAD</keyword>
<evidence type="ECO:0000313" key="8">
    <source>
        <dbReference type="Proteomes" id="UP000027946"/>
    </source>
</evidence>
<proteinExistence type="inferred from homology"/>
<evidence type="ECO:0000313" key="7">
    <source>
        <dbReference type="EMBL" id="KDR94227.1"/>
    </source>
</evidence>
<comment type="similarity">
    <text evidence="1 4">Belongs to the D-isomer specific 2-hydroxyacid dehydrogenase family.</text>
</comment>
<evidence type="ECO:0000256" key="2">
    <source>
        <dbReference type="ARBA" id="ARBA00023002"/>
    </source>
</evidence>
<dbReference type="SUPFAM" id="SSF51735">
    <property type="entry name" value="NAD(P)-binding Rossmann-fold domains"/>
    <property type="match status" value="1"/>
</dbReference>
<organism evidence="7 8">
    <name type="scientific">Peptoclostridium litorale DSM 5388</name>
    <dbReference type="NCBI Taxonomy" id="1121324"/>
    <lineage>
        <taxon>Bacteria</taxon>
        <taxon>Bacillati</taxon>
        <taxon>Bacillota</taxon>
        <taxon>Clostridia</taxon>
        <taxon>Peptostreptococcales</taxon>
        <taxon>Peptoclostridiaceae</taxon>
        <taxon>Peptoclostridium</taxon>
    </lineage>
</organism>
<dbReference type="InterPro" id="IPR029753">
    <property type="entry name" value="D-isomer_DH_CS"/>
</dbReference>
<dbReference type="OrthoDB" id="9805416at2"/>
<feature type="domain" description="D-isomer specific 2-hydroxyacid dehydrogenase NAD-binding" evidence="6">
    <location>
        <begin position="112"/>
        <end position="296"/>
    </location>
</feature>
<dbReference type="STRING" id="1121324.CLIT_23c05000"/>
<sequence>MKILAYCVRPDEVESFGKFSGQYGHEVELIPQSFGPEVAHLAKGYDAISILGNCKATREALDKINDYGIKYMASRSAGVNNIDIEAADEFGIGVSNVPAYSPNSVSELTVGITICLTRKIPTALKRVDTQNFALNGLIGVELRNMTIGVIGTGRIGLEVIKGFSGFGAKLIGYDVVENEAAKQYIEYKSLDELYKEADIITLHVPVTDDNYHMINKDSMAKMKDGVFIVNSARGGLIDTEDLMEALKSGKVAGAALDTYEHEVGVFHNNKMNEILKDDTLAKLRSFPNVVLTPHCGFYTDEAVSNMVETALISLKEFEMQGSSRCQVGGNSSSKSKCLA</sequence>
<dbReference type="GO" id="GO:0008720">
    <property type="term" value="F:D-lactate dehydrogenase (NAD+) activity"/>
    <property type="evidence" value="ECO:0007669"/>
    <property type="project" value="TreeGrafter"/>
</dbReference>
<gene>
    <name evidence="7" type="primary">fldH</name>
    <name evidence="7" type="ORF">CLIT_23c05000</name>
</gene>
<name>A0A069RJ06_PEPLI</name>
<reference evidence="7 8" key="1">
    <citation type="submission" date="2014-03" db="EMBL/GenBank/DDBJ databases">
        <title>Genome sequence of Clostridium litorale W6, DSM 5388.</title>
        <authorList>
            <person name="Poehlein A."/>
            <person name="Jagirdar A."/>
            <person name="Khonsari B."/>
            <person name="Chibani C.M."/>
            <person name="Gutierrez Gutierrez D.A."/>
            <person name="Davydova E."/>
            <person name="Alghaithi H.S."/>
            <person name="Nair K.P."/>
            <person name="Dhamotharan K."/>
            <person name="Chandran L."/>
            <person name="G W."/>
            <person name="Daniel R."/>
        </authorList>
    </citation>
    <scope>NUCLEOTIDE SEQUENCE [LARGE SCALE GENOMIC DNA]</scope>
    <source>
        <strain evidence="7 8">W6</strain>
    </source>
</reference>
<dbReference type="SUPFAM" id="SSF52283">
    <property type="entry name" value="Formate/glycerate dehydrogenase catalytic domain-like"/>
    <property type="match status" value="1"/>
</dbReference>